<dbReference type="Gene3D" id="3.10.180.10">
    <property type="entry name" value="2,3-Dihydroxybiphenyl 1,2-Dioxygenase, domain 1"/>
    <property type="match status" value="2"/>
</dbReference>
<protein>
    <submittedName>
        <fullName evidence="2">VOC family protein</fullName>
    </submittedName>
</protein>
<reference evidence="2 3" key="1">
    <citation type="journal article" date="2019" name="Int. J. Syst. Evol. Microbiol.">
        <title>The Global Catalogue of Microorganisms (GCM) 10K type strain sequencing project: providing services to taxonomists for standard genome sequencing and annotation.</title>
        <authorList>
            <consortium name="The Broad Institute Genomics Platform"/>
            <consortium name="The Broad Institute Genome Sequencing Center for Infectious Disease"/>
            <person name="Wu L."/>
            <person name="Ma J."/>
        </authorList>
    </citation>
    <scope>NUCLEOTIDE SEQUENCE [LARGE SCALE GENOMIC DNA]</scope>
    <source>
        <strain evidence="2 3">JCM 16328</strain>
    </source>
</reference>
<evidence type="ECO:0000313" key="2">
    <source>
        <dbReference type="EMBL" id="GAA0663687.1"/>
    </source>
</evidence>
<dbReference type="Proteomes" id="UP001500420">
    <property type="component" value="Unassembled WGS sequence"/>
</dbReference>
<dbReference type="EMBL" id="BAAADV010000001">
    <property type="protein sequence ID" value="GAA0663687.1"/>
    <property type="molecule type" value="Genomic_DNA"/>
</dbReference>
<dbReference type="PANTHER" id="PTHR43279:SF1">
    <property type="entry name" value="CATECHOL-2,3-DIOXYGENASE"/>
    <property type="match status" value="1"/>
</dbReference>
<feature type="domain" description="VOC" evidence="1">
    <location>
        <begin position="11"/>
        <end position="126"/>
    </location>
</feature>
<dbReference type="SUPFAM" id="SSF54593">
    <property type="entry name" value="Glyoxalase/Bleomycin resistance protein/Dihydroxybiphenyl dioxygenase"/>
    <property type="match status" value="2"/>
</dbReference>
<accession>A0AAV3T830</accession>
<proteinExistence type="predicted"/>
<dbReference type="AlphaFoldDB" id="A0AAV3T830"/>
<dbReference type="InterPro" id="IPR004360">
    <property type="entry name" value="Glyas_Fos-R_dOase_dom"/>
</dbReference>
<dbReference type="Pfam" id="PF00903">
    <property type="entry name" value="Glyoxalase"/>
    <property type="match status" value="2"/>
</dbReference>
<comment type="caution">
    <text evidence="2">The sequence shown here is derived from an EMBL/GenBank/DDBJ whole genome shotgun (WGS) entry which is preliminary data.</text>
</comment>
<dbReference type="InterPro" id="IPR029068">
    <property type="entry name" value="Glyas_Bleomycin-R_OHBP_Dase"/>
</dbReference>
<feature type="domain" description="VOC" evidence="1">
    <location>
        <begin position="166"/>
        <end position="279"/>
    </location>
</feature>
<evidence type="ECO:0000259" key="1">
    <source>
        <dbReference type="PROSITE" id="PS51819"/>
    </source>
</evidence>
<dbReference type="PANTHER" id="PTHR43279">
    <property type="entry name" value="CATECHOL-2,3-DIOXYGENASE"/>
    <property type="match status" value="1"/>
</dbReference>
<gene>
    <name evidence="2" type="ORF">GCM10009020_05500</name>
</gene>
<name>A0AAV3T830_9EURY</name>
<dbReference type="InterPro" id="IPR037523">
    <property type="entry name" value="VOC_core"/>
</dbReference>
<sequence>MGTDELPSGTRMGRVRLRVNDVDEQVEFYRRVVGVPTVDRGDGRATLRAGEETLLELIEDPEAPDRPRSAAGLFHVAIRVPDRDALADALARVRAEWTLSGAADHDASEALYLTDPEGNGIELYCDRPREEWPRVEDGRVDIGTAPLDMDSLAGGDADAALPRGTDVGHVHLEVSTLAPSRSFYVDALGFDVSGTFDDGAAFLAAGDYHHHLALNTWNGRTEPVSEHRGLVGFDVVVPDAEAMAATRRRLEGHSVAVERRGDHLRIEDPDGIGVRVTTG</sequence>
<dbReference type="PROSITE" id="PS51819">
    <property type="entry name" value="VOC"/>
    <property type="match status" value="2"/>
</dbReference>
<dbReference type="RefSeq" id="WP_343772319.1">
    <property type="nucleotide sequence ID" value="NZ_BAAADV010000001.1"/>
</dbReference>
<organism evidence="2 3">
    <name type="scientific">Natronoarchaeum mannanilyticum</name>
    <dbReference type="NCBI Taxonomy" id="926360"/>
    <lineage>
        <taxon>Archaea</taxon>
        <taxon>Methanobacteriati</taxon>
        <taxon>Methanobacteriota</taxon>
        <taxon>Stenosarchaea group</taxon>
        <taxon>Halobacteria</taxon>
        <taxon>Halobacteriales</taxon>
        <taxon>Natronoarchaeaceae</taxon>
    </lineage>
</organism>
<keyword evidence="3" id="KW-1185">Reference proteome</keyword>
<evidence type="ECO:0000313" key="3">
    <source>
        <dbReference type="Proteomes" id="UP001500420"/>
    </source>
</evidence>
<dbReference type="CDD" id="cd16359">
    <property type="entry name" value="VOC_BsCatE_like_C"/>
    <property type="match status" value="1"/>
</dbReference>